<proteinExistence type="predicted"/>
<evidence type="ECO:0000256" key="3">
    <source>
        <dbReference type="ARBA" id="ARBA00023204"/>
    </source>
</evidence>
<dbReference type="Pfam" id="PF12705">
    <property type="entry name" value="PDDEXK_1"/>
    <property type="match status" value="1"/>
</dbReference>
<feature type="domain" description="PD-(D/E)XK endonuclease-like" evidence="4">
    <location>
        <begin position="4"/>
        <end position="195"/>
    </location>
</feature>
<evidence type="ECO:0000313" key="6">
    <source>
        <dbReference type="Proteomes" id="UP000010471"/>
    </source>
</evidence>
<accession>K9WR38</accession>
<dbReference type="OrthoDB" id="450180at2"/>
<organism evidence="5 6">
    <name type="scientific">Allocoleopsis franciscana PCC 7113</name>
    <dbReference type="NCBI Taxonomy" id="1173027"/>
    <lineage>
        <taxon>Bacteria</taxon>
        <taxon>Bacillati</taxon>
        <taxon>Cyanobacteriota</taxon>
        <taxon>Cyanophyceae</taxon>
        <taxon>Coleofasciculales</taxon>
        <taxon>Coleofasciculaceae</taxon>
        <taxon>Allocoleopsis</taxon>
        <taxon>Allocoleopsis franciscana</taxon>
    </lineage>
</organism>
<dbReference type="Proteomes" id="UP000010471">
    <property type="component" value="Plasmid pMIC7113.01"/>
</dbReference>
<protein>
    <recommendedName>
        <fullName evidence="4">PD-(D/E)XK endonuclease-like domain-containing protein</fullName>
    </recommendedName>
</protein>
<keyword evidence="2" id="KW-0378">Hydrolase</keyword>
<dbReference type="InterPro" id="IPR038726">
    <property type="entry name" value="PDDEXK_AddAB-type"/>
</dbReference>
<keyword evidence="3" id="KW-0234">DNA repair</keyword>
<evidence type="ECO:0000256" key="1">
    <source>
        <dbReference type="ARBA" id="ARBA00022763"/>
    </source>
</evidence>
<evidence type="ECO:0000313" key="5">
    <source>
        <dbReference type="EMBL" id="AFZ22022.1"/>
    </source>
</evidence>
<dbReference type="GO" id="GO:0004386">
    <property type="term" value="F:helicase activity"/>
    <property type="evidence" value="ECO:0007669"/>
    <property type="project" value="UniProtKB-KW"/>
</dbReference>
<evidence type="ECO:0000256" key="2">
    <source>
        <dbReference type="ARBA" id="ARBA00022806"/>
    </source>
</evidence>
<keyword evidence="2" id="KW-0067">ATP-binding</keyword>
<dbReference type="AlphaFoldDB" id="K9WR38"/>
<dbReference type="HOGENOM" id="CLU_070318_1_0_3"/>
<gene>
    <name evidence="5" type="ORF">Mic7113_6442</name>
</gene>
<keyword evidence="1" id="KW-0227">DNA damage</keyword>
<reference evidence="5 6" key="1">
    <citation type="submission" date="2012-06" db="EMBL/GenBank/DDBJ databases">
        <title>Finished plasmid 1 of genome of Microcoleus sp. PCC 7113.</title>
        <authorList>
            <consortium name="US DOE Joint Genome Institute"/>
            <person name="Gugger M."/>
            <person name="Coursin T."/>
            <person name="Rippka R."/>
            <person name="Tandeau De Marsac N."/>
            <person name="Huntemann M."/>
            <person name="Wei C.-L."/>
            <person name="Han J."/>
            <person name="Detter J.C."/>
            <person name="Han C."/>
            <person name="Tapia R."/>
            <person name="Chen A."/>
            <person name="Kyrpides N."/>
            <person name="Mavromatis K."/>
            <person name="Markowitz V."/>
            <person name="Szeto E."/>
            <person name="Ivanova N."/>
            <person name="Pagani I."/>
            <person name="Pati A."/>
            <person name="Goodwin L."/>
            <person name="Nordberg H.P."/>
            <person name="Cantor M.N."/>
            <person name="Hua S.X."/>
            <person name="Woyke T."/>
            <person name="Kerfeld C.A."/>
        </authorList>
    </citation>
    <scope>NUCLEOTIDE SEQUENCE [LARGE SCALE GENOMIC DNA]</scope>
    <source>
        <strain evidence="5 6">PCC 7113</strain>
        <plasmid evidence="5 6">pMIC7113.01</plasmid>
    </source>
</reference>
<dbReference type="GO" id="GO:0006281">
    <property type="term" value="P:DNA repair"/>
    <property type="evidence" value="ECO:0007669"/>
    <property type="project" value="UniProtKB-KW"/>
</dbReference>
<keyword evidence="6" id="KW-1185">Reference proteome</keyword>
<sequence>MLNLSQQSLSLLETNPTLFQRLHIEQKESPSNPETRHSQEVGNHFHLLMKQLLMGLPVEPLLNAYPQMQRWISGLQLAAPEIFSDEPDTFKECDHQCTLMCEGHLLSVVYNLLLADDNQAQIIEWTTATLPNSSLQLENDWKTRLYLYVLAENSDYLPEEISFTYWFVQFDREPVSFRFEYDESLHRMTRSCLTALLNKLNEWLKAYQQEGKPFPLPKIIKPYNQPPKREELLNLDDIEEVRL</sequence>
<keyword evidence="5" id="KW-0614">Plasmid</keyword>
<name>K9WR38_9CYAN</name>
<keyword evidence="2" id="KW-0547">Nucleotide-binding</keyword>
<geneLocation type="plasmid" evidence="5 6">
    <name>pMIC7113.01</name>
</geneLocation>
<dbReference type="EMBL" id="CP003631">
    <property type="protein sequence ID" value="AFZ22022.1"/>
    <property type="molecule type" value="Genomic_DNA"/>
</dbReference>
<keyword evidence="2" id="KW-0347">Helicase</keyword>
<evidence type="ECO:0000259" key="4">
    <source>
        <dbReference type="Pfam" id="PF12705"/>
    </source>
</evidence>
<dbReference type="RefSeq" id="WP_015186149.1">
    <property type="nucleotide sequence ID" value="NC_019739.1"/>
</dbReference>
<dbReference type="KEGG" id="mic:Mic7113_6442"/>